<name>A0ABY7CS52_9BASI</name>
<accession>A0ABY7CS52</accession>
<organism evidence="2 3">
    <name type="scientific">Puccinia triticina</name>
    <dbReference type="NCBI Taxonomy" id="208348"/>
    <lineage>
        <taxon>Eukaryota</taxon>
        <taxon>Fungi</taxon>
        <taxon>Dikarya</taxon>
        <taxon>Basidiomycota</taxon>
        <taxon>Pucciniomycotina</taxon>
        <taxon>Pucciniomycetes</taxon>
        <taxon>Pucciniales</taxon>
        <taxon>Pucciniaceae</taxon>
        <taxon>Puccinia</taxon>
    </lineage>
</organism>
<sequence length="222" mass="23665">MLSPPPSGLPRSVQSASGVPGHPPQSRPLDKTIKPLALLASSLKVVNSEFKQDASDPTESLTAPVPLSLSTFLGQPIALLYPQGPLPCHCHHLCLSSPPTQLAPTLTNQSPLNKRTENAHPTADIIDATGSLSINPDHAPSLTSISPGAAPLLAMANDISSRPFRYHLLCVQQIQLSTPSSPTFHHPNLQTTLPHQSQCTRLTKAKLIPCLQSSHLQVLMKP</sequence>
<dbReference type="GeneID" id="77812753"/>
<protein>
    <submittedName>
        <fullName evidence="2">Uncharacterized protein</fullName>
    </submittedName>
</protein>
<reference evidence="2" key="1">
    <citation type="submission" date="2022-10" db="EMBL/GenBank/DDBJ databases">
        <title>Puccinia triticina Genome sequencing and assembly.</title>
        <authorList>
            <person name="Li C."/>
        </authorList>
    </citation>
    <scope>NUCLEOTIDE SEQUENCE</scope>
    <source>
        <strain evidence="2">Pt15</strain>
    </source>
</reference>
<dbReference type="RefSeq" id="XP_053023080.1">
    <property type="nucleotide sequence ID" value="XM_053171858.1"/>
</dbReference>
<evidence type="ECO:0000313" key="3">
    <source>
        <dbReference type="Proteomes" id="UP001164743"/>
    </source>
</evidence>
<gene>
    <name evidence="2" type="ORF">PtA15_8A429</name>
</gene>
<evidence type="ECO:0000313" key="2">
    <source>
        <dbReference type="EMBL" id="WAQ87525.1"/>
    </source>
</evidence>
<evidence type="ECO:0000256" key="1">
    <source>
        <dbReference type="SAM" id="MobiDB-lite"/>
    </source>
</evidence>
<dbReference type="EMBL" id="CP110428">
    <property type="protein sequence ID" value="WAQ87525.1"/>
    <property type="molecule type" value="Genomic_DNA"/>
</dbReference>
<proteinExistence type="predicted"/>
<keyword evidence="3" id="KW-1185">Reference proteome</keyword>
<dbReference type="Proteomes" id="UP001164743">
    <property type="component" value="Chromosome 8A"/>
</dbReference>
<feature type="region of interest" description="Disordered" evidence="1">
    <location>
        <begin position="1"/>
        <end position="31"/>
    </location>
</feature>